<gene>
    <name evidence="3" type="primary">LOC109464025</name>
</gene>
<dbReference type="KEGG" id="bbel:109464025"/>
<accession>A0A6P4Y207</accession>
<evidence type="ECO:0000313" key="3">
    <source>
        <dbReference type="RefSeq" id="XP_019616504.1"/>
    </source>
</evidence>
<evidence type="ECO:0000313" key="2">
    <source>
        <dbReference type="Proteomes" id="UP000515135"/>
    </source>
</evidence>
<proteinExistence type="predicted"/>
<evidence type="ECO:0000256" key="1">
    <source>
        <dbReference type="SAM" id="MobiDB-lite"/>
    </source>
</evidence>
<feature type="compositionally biased region" description="Basic and acidic residues" evidence="1">
    <location>
        <begin position="197"/>
        <end position="212"/>
    </location>
</feature>
<reference evidence="3" key="1">
    <citation type="submission" date="2025-08" db="UniProtKB">
        <authorList>
            <consortium name="RefSeq"/>
        </authorList>
    </citation>
    <scope>IDENTIFICATION</scope>
    <source>
        <tissue evidence="3">Gonad</tissue>
    </source>
</reference>
<dbReference type="PROSITE" id="PS50096">
    <property type="entry name" value="IQ"/>
    <property type="match status" value="1"/>
</dbReference>
<dbReference type="GeneID" id="109464025"/>
<feature type="region of interest" description="Disordered" evidence="1">
    <location>
        <begin position="68"/>
        <end position="269"/>
    </location>
</feature>
<dbReference type="PANTHER" id="PTHR16049">
    <property type="entry name" value="IQ DOMAIN-CONTAINING PROTEIN C"/>
    <property type="match status" value="1"/>
</dbReference>
<feature type="compositionally biased region" description="Basic and acidic residues" evidence="1">
    <location>
        <begin position="131"/>
        <end position="140"/>
    </location>
</feature>
<organism evidence="2 3">
    <name type="scientific">Branchiostoma belcheri</name>
    <name type="common">Amphioxus</name>
    <dbReference type="NCBI Taxonomy" id="7741"/>
    <lineage>
        <taxon>Eukaryota</taxon>
        <taxon>Metazoa</taxon>
        <taxon>Chordata</taxon>
        <taxon>Cephalochordata</taxon>
        <taxon>Leptocardii</taxon>
        <taxon>Amphioxiformes</taxon>
        <taxon>Branchiostomatidae</taxon>
        <taxon>Branchiostoma</taxon>
    </lineage>
</organism>
<dbReference type="AlphaFoldDB" id="A0A6P4Y207"/>
<feature type="compositionally biased region" description="Basic and acidic residues" evidence="1">
    <location>
        <begin position="68"/>
        <end position="103"/>
    </location>
</feature>
<name>A0A6P4Y207_BRABE</name>
<feature type="compositionally biased region" description="Polar residues" evidence="1">
    <location>
        <begin position="168"/>
        <end position="186"/>
    </location>
</feature>
<dbReference type="InterPro" id="IPR042506">
    <property type="entry name" value="IQCC"/>
</dbReference>
<dbReference type="OrthoDB" id="6161953at2759"/>
<dbReference type="Proteomes" id="UP000515135">
    <property type="component" value="Unplaced"/>
</dbReference>
<protein>
    <submittedName>
        <fullName evidence="3">Uncharacterized protein LOC109464025</fullName>
    </submittedName>
</protein>
<feature type="compositionally biased region" description="Polar residues" evidence="1">
    <location>
        <begin position="148"/>
        <end position="158"/>
    </location>
</feature>
<keyword evidence="2" id="KW-1185">Reference proteome</keyword>
<feature type="compositionally biased region" description="Polar residues" evidence="1">
    <location>
        <begin position="104"/>
        <end position="114"/>
    </location>
</feature>
<dbReference type="RefSeq" id="XP_019616504.1">
    <property type="nucleotide sequence ID" value="XM_019760945.1"/>
</dbReference>
<feature type="compositionally biased region" description="Polar residues" evidence="1">
    <location>
        <begin position="251"/>
        <end position="269"/>
    </location>
</feature>
<feature type="compositionally biased region" description="Polar residues" evidence="1">
    <location>
        <begin position="217"/>
        <end position="238"/>
    </location>
</feature>
<sequence length="333" mass="37110">MAPKNECCDEHQKICKLQACVRGMLVRRKLRQLRQQYEALVQELADPACHVDITWTSTLPCVPTVIPKDKSSRSRMEVKQTTDKQVGKTSDQENKQLLKKDASTETVFPQNTGEDCSERAKTDETENTEGEIVRRTTSDKDDGETLDGLQTCSSNQELGQLGLKNGSKPPQSENQDNQTGINSSGTDAGIDAVRLNEVQDKGSQRGHFDTEGRYGLTSEQCTPSQRMQESTENENPWSRNAACESVDLLPTTDTSSKSGPTDPDTGQASLADQTSIWELEDSFPGVPEMPVSYLTDPTELGKMRSHISMELLWVQQAITSRKNYLRMKHNLEH</sequence>
<dbReference type="PANTHER" id="PTHR16049:SF8">
    <property type="entry name" value="IQ DOMAIN-CONTAINING PROTEIN C"/>
    <property type="match status" value="1"/>
</dbReference>